<name>A0A656GDZ1_PSEA0</name>
<dbReference type="AlphaFoldDB" id="A0A656GDZ1"/>
<keyword evidence="1" id="KW-1133">Transmembrane helix</keyword>
<proteinExistence type="predicted"/>
<sequence length="125" mass="14256">MSLRNMNIAPRAFLGFAMIGTLMLILGVFALSQMSKIRGATEVLADNNVPSIKSLDRFAEVSIRLRVLSYRLLVNRDPETQQKTIELMAMRNKQITDAQAIYEKLISDPDERNLYSQYVQLLGQY</sequence>
<evidence type="ECO:0000259" key="2">
    <source>
        <dbReference type="Pfam" id="PF12729"/>
    </source>
</evidence>
<dbReference type="InterPro" id="IPR024478">
    <property type="entry name" value="HlyB_4HB_MCP"/>
</dbReference>
<dbReference type="Pfam" id="PF12729">
    <property type="entry name" value="4HB_MCP_1"/>
    <property type="match status" value="1"/>
</dbReference>
<evidence type="ECO:0000313" key="3">
    <source>
        <dbReference type="EMBL" id="EGH23963.1"/>
    </source>
</evidence>
<feature type="transmembrane region" description="Helical" evidence="1">
    <location>
        <begin position="12"/>
        <end position="31"/>
    </location>
</feature>
<keyword evidence="1" id="KW-0472">Membrane</keyword>
<evidence type="ECO:0000256" key="1">
    <source>
        <dbReference type="SAM" id="Phobius"/>
    </source>
</evidence>
<organism evidence="3 4">
    <name type="scientific">Pseudomonas amygdali pv. mori str. 301020</name>
    <dbReference type="NCBI Taxonomy" id="629261"/>
    <lineage>
        <taxon>Bacteria</taxon>
        <taxon>Pseudomonadati</taxon>
        <taxon>Pseudomonadota</taxon>
        <taxon>Gammaproteobacteria</taxon>
        <taxon>Pseudomonadales</taxon>
        <taxon>Pseudomonadaceae</taxon>
        <taxon>Pseudomonas</taxon>
        <taxon>Pseudomonas amygdali</taxon>
    </lineage>
</organism>
<gene>
    <name evidence="3" type="ORF">PSYMO_21868</name>
</gene>
<feature type="non-terminal residue" evidence="3">
    <location>
        <position position="125"/>
    </location>
</feature>
<keyword evidence="1" id="KW-0812">Transmembrane</keyword>
<evidence type="ECO:0000313" key="4">
    <source>
        <dbReference type="Proteomes" id="UP000003465"/>
    </source>
</evidence>
<reference evidence="3 4" key="1">
    <citation type="journal article" date="2011" name="PLoS Pathog.">
        <title>Dynamic evolution of pathogenicity revealed by sequencing and comparative genomics of 19 Pseudomonas syringae isolates.</title>
        <authorList>
            <person name="Baltrus D.A."/>
            <person name="Nishimura M.T."/>
            <person name="Romanchuk A."/>
            <person name="Chang J.H."/>
            <person name="Mukhtar M.S."/>
            <person name="Cherkis K."/>
            <person name="Roach J."/>
            <person name="Grant S.R."/>
            <person name="Jones C.D."/>
            <person name="Dangl J.L."/>
        </authorList>
    </citation>
    <scope>NUCLEOTIDE SEQUENCE [LARGE SCALE GENOMIC DNA]</scope>
    <source>
        <strain evidence="3 4">301020</strain>
    </source>
</reference>
<accession>A0A656GDZ1</accession>
<protein>
    <submittedName>
        <fullName evidence="3">Methyl-accepting chemotaxis protein</fullName>
    </submittedName>
</protein>
<feature type="domain" description="Chemotaxis methyl-accepting receptor HlyB-like 4HB MCP" evidence="2">
    <location>
        <begin position="5"/>
        <end position="123"/>
    </location>
</feature>
<dbReference type="EMBL" id="AEAG01000837">
    <property type="protein sequence ID" value="EGH23963.1"/>
    <property type="molecule type" value="Genomic_DNA"/>
</dbReference>
<dbReference type="Proteomes" id="UP000003465">
    <property type="component" value="Unassembled WGS sequence"/>
</dbReference>
<comment type="caution">
    <text evidence="3">The sequence shown here is derived from an EMBL/GenBank/DDBJ whole genome shotgun (WGS) entry which is preliminary data.</text>
</comment>